<dbReference type="AlphaFoldDB" id="A0A8J4C5V8"/>
<name>A0A8J4C5V8_9CHLO</name>
<evidence type="ECO:0000313" key="2">
    <source>
        <dbReference type="Proteomes" id="UP000747110"/>
    </source>
</evidence>
<keyword evidence="2" id="KW-1185">Reference proteome</keyword>
<dbReference type="EMBL" id="BNCP01000008">
    <property type="protein sequence ID" value="GIL76133.1"/>
    <property type="molecule type" value="Genomic_DNA"/>
</dbReference>
<organism evidence="1 2">
    <name type="scientific">Volvox reticuliferus</name>
    <dbReference type="NCBI Taxonomy" id="1737510"/>
    <lineage>
        <taxon>Eukaryota</taxon>
        <taxon>Viridiplantae</taxon>
        <taxon>Chlorophyta</taxon>
        <taxon>core chlorophytes</taxon>
        <taxon>Chlorophyceae</taxon>
        <taxon>CS clade</taxon>
        <taxon>Chlamydomonadales</taxon>
        <taxon>Volvocaceae</taxon>
        <taxon>Volvox</taxon>
    </lineage>
</organism>
<dbReference type="Proteomes" id="UP000747110">
    <property type="component" value="Unassembled WGS sequence"/>
</dbReference>
<sequence>SGLQFSTPRKMTRTTSVSADVVASAAVTPLAAGGIATATAAVVPGGWRLDVGVKRSSRRPVGDDWRRVSARARASADVGGGARGVEGLDAAGMGVATLLAPAPTEEHSCSTLSAGSLASALCWARDRAPIDP</sequence>
<protein>
    <submittedName>
        <fullName evidence="1">Uncharacterized protein</fullName>
    </submittedName>
</protein>
<gene>
    <name evidence="1" type="ORF">Vretifemale_5837</name>
</gene>
<reference evidence="1" key="1">
    <citation type="journal article" date="2021" name="Proc. Natl. Acad. Sci. U.S.A.">
        <title>Three genomes in the algal genus Volvox reveal the fate of a haploid sex-determining region after a transition to homothallism.</title>
        <authorList>
            <person name="Yamamoto K."/>
            <person name="Hamaji T."/>
            <person name="Kawai-Toyooka H."/>
            <person name="Matsuzaki R."/>
            <person name="Takahashi F."/>
            <person name="Nishimura Y."/>
            <person name="Kawachi M."/>
            <person name="Noguchi H."/>
            <person name="Minakuchi Y."/>
            <person name="Umen J.G."/>
            <person name="Toyoda A."/>
            <person name="Nozaki H."/>
        </authorList>
    </citation>
    <scope>NUCLEOTIDE SEQUENCE</scope>
    <source>
        <strain evidence="1">NIES-3786</strain>
    </source>
</reference>
<proteinExistence type="predicted"/>
<feature type="non-terminal residue" evidence="1">
    <location>
        <position position="1"/>
    </location>
</feature>
<evidence type="ECO:0000313" key="1">
    <source>
        <dbReference type="EMBL" id="GIL76133.1"/>
    </source>
</evidence>
<comment type="caution">
    <text evidence="1">The sequence shown here is derived from an EMBL/GenBank/DDBJ whole genome shotgun (WGS) entry which is preliminary data.</text>
</comment>
<accession>A0A8J4C5V8</accession>